<feature type="compositionally biased region" description="Basic and acidic residues" evidence="1">
    <location>
        <begin position="23"/>
        <end position="34"/>
    </location>
</feature>
<organism evidence="2 3">
    <name type="scientific">Pedobacter xixiisoli</name>
    <dbReference type="NCBI Taxonomy" id="1476464"/>
    <lineage>
        <taxon>Bacteria</taxon>
        <taxon>Pseudomonadati</taxon>
        <taxon>Bacteroidota</taxon>
        <taxon>Sphingobacteriia</taxon>
        <taxon>Sphingobacteriales</taxon>
        <taxon>Sphingobacteriaceae</taxon>
        <taxon>Pedobacter</taxon>
    </lineage>
</organism>
<dbReference type="RefSeq" id="WP_097131690.1">
    <property type="nucleotide sequence ID" value="NZ_OCMT01000002.1"/>
</dbReference>
<evidence type="ECO:0000313" key="3">
    <source>
        <dbReference type="Proteomes" id="UP000219281"/>
    </source>
</evidence>
<dbReference type="Proteomes" id="UP000219281">
    <property type="component" value="Unassembled WGS sequence"/>
</dbReference>
<feature type="region of interest" description="Disordered" evidence="1">
    <location>
        <begin position="23"/>
        <end position="42"/>
    </location>
</feature>
<accession>A0A285ZZR5</accession>
<sequence>MKQQSFALLFALFLSIGCNNVKEESKEEKPKQESKSTLPRATMVKKDSLSTAEAVKLAEAQFGKYLPKMLEANNAYPDSQDTFTGDFTGDGIADIAIYFSLAPKEGGNTIVAQGLALYQNNGTTVKVIAGFEPNYLFSFTKIEKGKIYIEKLAYADTDGRCCPSIKTDHILTIAGNTVY</sequence>
<dbReference type="EMBL" id="OCMT01000002">
    <property type="protein sequence ID" value="SOD15159.1"/>
    <property type="molecule type" value="Genomic_DNA"/>
</dbReference>
<protein>
    <submittedName>
        <fullName evidence="2">Uncharacterized protein</fullName>
    </submittedName>
</protein>
<reference evidence="3" key="1">
    <citation type="submission" date="2017-09" db="EMBL/GenBank/DDBJ databases">
        <authorList>
            <person name="Varghese N."/>
            <person name="Submissions S."/>
        </authorList>
    </citation>
    <scope>NUCLEOTIDE SEQUENCE [LARGE SCALE GENOMIC DNA]</scope>
    <source>
        <strain evidence="3">CGMCC 1.12803</strain>
    </source>
</reference>
<keyword evidence="3" id="KW-1185">Reference proteome</keyword>
<gene>
    <name evidence="2" type="ORF">SAMN06297358_2135</name>
</gene>
<evidence type="ECO:0000256" key="1">
    <source>
        <dbReference type="SAM" id="MobiDB-lite"/>
    </source>
</evidence>
<dbReference type="PROSITE" id="PS51257">
    <property type="entry name" value="PROKAR_LIPOPROTEIN"/>
    <property type="match status" value="1"/>
</dbReference>
<name>A0A285ZZR5_9SPHI</name>
<dbReference type="OrthoDB" id="770120at2"/>
<dbReference type="AlphaFoldDB" id="A0A285ZZR5"/>
<evidence type="ECO:0000313" key="2">
    <source>
        <dbReference type="EMBL" id="SOD15159.1"/>
    </source>
</evidence>
<proteinExistence type="predicted"/>